<keyword evidence="3" id="KW-1185">Reference proteome</keyword>
<sequence>MRSDSAGSRAISSTPDSGFAASDNDEPARKRQRTAAEAAQPAAATAEAVKSEDEDVKPTVAEGAPETRKYDPRPEWMHVPGFNLFMVSDFADMLKTNDEGVRRCSRLGNFKRVDLFGPPQETGWSIYDYQTEPVPGAANRYMRQIVYDRRTNEPLFQKGTRPAAHEVDRRTYNGQYNFGYTGVGKPFLSTKSPRIVTDEVYSTWMGTNGNWECYGMCKDVWCGPALDGEFAALDNIPGGREVQKDVIHGFVEYLRKGNLTEYAKYLFDNYVARLDDSSNAEEFILDKRLEIPRATLEREIERSLRANRDLPVGYAVVVYVRAPAQAELADVLQLRQLRLDQEAAEVEVDAARTALAQAEDDEVGQAEELLARAEEEHAAASTAIKEEKARRKAAAKKEQKEFRKRQRAELAKLPAARAAPAQSAAPNEGSSAGDESALEDEREEEDQGDLTADSELSDVDEDYA</sequence>
<name>A0AAV5GUQ8_9BASI</name>
<feature type="region of interest" description="Disordered" evidence="1">
    <location>
        <begin position="1"/>
        <end position="72"/>
    </location>
</feature>
<feature type="compositionally biased region" description="Basic and acidic residues" evidence="1">
    <location>
        <begin position="374"/>
        <end position="401"/>
    </location>
</feature>
<accession>A0AAV5GUQ8</accession>
<gene>
    <name evidence="2" type="ORF">Rhopal_005820-T1</name>
</gene>
<feature type="compositionally biased region" description="Acidic residues" evidence="1">
    <location>
        <begin position="455"/>
        <end position="464"/>
    </location>
</feature>
<feature type="compositionally biased region" description="Low complexity" evidence="1">
    <location>
        <begin position="35"/>
        <end position="48"/>
    </location>
</feature>
<dbReference type="EMBL" id="BQKY01000012">
    <property type="protein sequence ID" value="GJN92782.1"/>
    <property type="molecule type" value="Genomic_DNA"/>
</dbReference>
<evidence type="ECO:0000313" key="3">
    <source>
        <dbReference type="Proteomes" id="UP001342314"/>
    </source>
</evidence>
<dbReference type="Proteomes" id="UP001342314">
    <property type="component" value="Unassembled WGS sequence"/>
</dbReference>
<protein>
    <submittedName>
        <fullName evidence="2">Uncharacterized protein</fullName>
    </submittedName>
</protein>
<evidence type="ECO:0000313" key="2">
    <source>
        <dbReference type="EMBL" id="GJN92782.1"/>
    </source>
</evidence>
<dbReference type="AlphaFoldDB" id="A0AAV5GUQ8"/>
<comment type="caution">
    <text evidence="2">The sequence shown here is derived from an EMBL/GenBank/DDBJ whole genome shotgun (WGS) entry which is preliminary data.</text>
</comment>
<reference evidence="2 3" key="1">
    <citation type="submission" date="2021-12" db="EMBL/GenBank/DDBJ databases">
        <title>High titer production of polyol ester of fatty acids by Rhodotorula paludigena BS15 towards product separation-free biomass refinery.</title>
        <authorList>
            <person name="Mano J."/>
            <person name="Ono H."/>
            <person name="Tanaka T."/>
            <person name="Naito K."/>
            <person name="Sushida H."/>
            <person name="Ike M."/>
            <person name="Tokuyasu K."/>
            <person name="Kitaoka M."/>
        </authorList>
    </citation>
    <scope>NUCLEOTIDE SEQUENCE [LARGE SCALE GENOMIC DNA]</scope>
    <source>
        <strain evidence="2 3">BS15</strain>
    </source>
</reference>
<proteinExistence type="predicted"/>
<evidence type="ECO:0000256" key="1">
    <source>
        <dbReference type="SAM" id="MobiDB-lite"/>
    </source>
</evidence>
<feature type="compositionally biased region" description="Acidic residues" evidence="1">
    <location>
        <begin position="436"/>
        <end position="448"/>
    </location>
</feature>
<organism evidence="2 3">
    <name type="scientific">Rhodotorula paludigena</name>
    <dbReference type="NCBI Taxonomy" id="86838"/>
    <lineage>
        <taxon>Eukaryota</taxon>
        <taxon>Fungi</taxon>
        <taxon>Dikarya</taxon>
        <taxon>Basidiomycota</taxon>
        <taxon>Pucciniomycotina</taxon>
        <taxon>Microbotryomycetes</taxon>
        <taxon>Sporidiobolales</taxon>
        <taxon>Sporidiobolaceae</taxon>
        <taxon>Rhodotorula</taxon>
    </lineage>
</organism>
<feature type="region of interest" description="Disordered" evidence="1">
    <location>
        <begin position="374"/>
        <end position="464"/>
    </location>
</feature>
<feature type="compositionally biased region" description="Low complexity" evidence="1">
    <location>
        <begin position="411"/>
        <end position="426"/>
    </location>
</feature>